<keyword evidence="8" id="KW-1185">Reference proteome</keyword>
<feature type="transmembrane region" description="Helical" evidence="5">
    <location>
        <begin position="284"/>
        <end position="307"/>
    </location>
</feature>
<dbReference type="InterPro" id="IPR052346">
    <property type="entry name" value="O-mannosyl-transferase_TMTC"/>
</dbReference>
<protein>
    <submittedName>
        <fullName evidence="7">Dolichyl-phosphate-mannose-protein mannosyltransferase/TPR repeat</fullName>
    </submittedName>
</protein>
<feature type="repeat" description="TPR" evidence="3">
    <location>
        <begin position="519"/>
        <end position="552"/>
    </location>
</feature>
<dbReference type="OrthoDB" id="104668at2"/>
<feature type="transmembrane region" description="Helical" evidence="5">
    <location>
        <begin position="32"/>
        <end position="55"/>
    </location>
</feature>
<dbReference type="InterPro" id="IPR011990">
    <property type="entry name" value="TPR-like_helical_dom_sf"/>
</dbReference>
<evidence type="ECO:0000256" key="2">
    <source>
        <dbReference type="ARBA" id="ARBA00022803"/>
    </source>
</evidence>
<keyword evidence="1" id="KW-0677">Repeat</keyword>
<dbReference type="InterPro" id="IPR038731">
    <property type="entry name" value="RgtA/B/C-like"/>
</dbReference>
<dbReference type="PANTHER" id="PTHR44227:SF3">
    <property type="entry name" value="PROTEIN O-MANNOSYL-TRANSFERASE TMTC4"/>
    <property type="match status" value="1"/>
</dbReference>
<feature type="region of interest" description="Disordered" evidence="4">
    <location>
        <begin position="1"/>
        <end position="22"/>
    </location>
</feature>
<gene>
    <name evidence="7" type="ORF">PYK22_01574</name>
</gene>
<feature type="transmembrane region" description="Helical" evidence="5">
    <location>
        <begin position="204"/>
        <end position="229"/>
    </location>
</feature>
<keyword evidence="5" id="KW-0472">Membrane</keyword>
<proteinExistence type="predicted"/>
<feature type="transmembrane region" description="Helical" evidence="5">
    <location>
        <begin position="94"/>
        <end position="113"/>
    </location>
</feature>
<keyword evidence="2 3" id="KW-0802">TPR repeat</keyword>
<feature type="transmembrane region" description="Helical" evidence="5">
    <location>
        <begin position="410"/>
        <end position="430"/>
    </location>
</feature>
<evidence type="ECO:0000256" key="1">
    <source>
        <dbReference type="ARBA" id="ARBA00022737"/>
    </source>
</evidence>
<dbReference type="STRING" id="454194.PYK22_01574"/>
<accession>A0A0B6WZ56</accession>
<dbReference type="AlphaFoldDB" id="A0A0B6WZ56"/>
<feature type="transmembrane region" description="Helical" evidence="5">
    <location>
        <begin position="146"/>
        <end position="163"/>
    </location>
</feature>
<evidence type="ECO:0000256" key="4">
    <source>
        <dbReference type="SAM" id="MobiDB-lite"/>
    </source>
</evidence>
<feature type="transmembrane region" description="Helical" evidence="5">
    <location>
        <begin position="241"/>
        <end position="263"/>
    </location>
</feature>
<evidence type="ECO:0000313" key="8">
    <source>
        <dbReference type="Proteomes" id="UP000031518"/>
    </source>
</evidence>
<dbReference type="RefSeq" id="WP_041975922.1">
    <property type="nucleotide sequence ID" value="NZ_CBXV010000005.1"/>
</dbReference>
<dbReference type="InterPro" id="IPR019734">
    <property type="entry name" value="TPR_rpt"/>
</dbReference>
<evidence type="ECO:0000259" key="6">
    <source>
        <dbReference type="Pfam" id="PF13231"/>
    </source>
</evidence>
<feature type="transmembrane region" description="Helical" evidence="5">
    <location>
        <begin position="119"/>
        <end position="139"/>
    </location>
</feature>
<dbReference type="SUPFAM" id="SSF48452">
    <property type="entry name" value="TPR-like"/>
    <property type="match status" value="1"/>
</dbReference>
<feature type="transmembrane region" description="Helical" evidence="5">
    <location>
        <begin position="352"/>
        <end position="373"/>
    </location>
</feature>
<keyword evidence="5" id="KW-0812">Transmembrane</keyword>
<dbReference type="EMBL" id="CBXV010000005">
    <property type="protein sequence ID" value="CDM65569.1"/>
    <property type="molecule type" value="Genomic_DNA"/>
</dbReference>
<sequence>MADNSIELTELSPHASSKAPRDPFASFKTERWLLFFILAATCLVYANSLSGEFVYDDIQQIVQNPQIRSWKNLLTAFSTSVWDFRNEITPGYQFIPYYRPLFTIYLTLGYHIFGLWPQGWHLASLFLHLATTALVFFLFRRLTKDLFVAASTALLFGLHPTHVESVSWISGVTDPLLAVFYVSSALAYLRYLDEKRFVWYFLSLALYSLAILAKEPAVTIPAILIALEYHKCEKTEDGKRLFLLAALKRILPYFVLGGAYLIARYEVLGLIDWVNIEMARVPRWQIYGTLPAVIFTYLKNMVFPFYLSPAYPVRLISGFRSADFTLPLLIIGICFILTWLTHRKLGRDSIVAFVFFGIPLLPALNLKIFHPAYLAQDRYLYLPSIGFCFLLALIIRSLQKARVPQYSCALLVIAIALSWGASVMAQNLIWRDGESLWHRAEIMVPYNWNFPYNVAIAQIDRRDFEGARQNLERAAKMAGLSREAAPIYNNLSLVFFNLGDTEKAIKLAQVTIELDPTLLEAYNNLGVYYASRKEYAEAKKLFEFVLKRNPRSTMARSNLADAQAVMGDHDEAIRNYRIVLNQIPQDYDSRFKLAISLLALGRRQEAISELSTLASSESIGPDERRWLERHIAALKAEEQKSKL</sequence>
<evidence type="ECO:0000256" key="5">
    <source>
        <dbReference type="SAM" id="Phobius"/>
    </source>
</evidence>
<keyword evidence="7" id="KW-0328">Glycosyltransferase</keyword>
<keyword evidence="5" id="KW-1133">Transmembrane helix</keyword>
<dbReference type="Pfam" id="PF13432">
    <property type="entry name" value="TPR_16"/>
    <property type="match status" value="2"/>
</dbReference>
<feature type="transmembrane region" description="Helical" evidence="5">
    <location>
        <begin position="175"/>
        <end position="192"/>
    </location>
</feature>
<dbReference type="PROSITE" id="PS50005">
    <property type="entry name" value="TPR"/>
    <property type="match status" value="2"/>
</dbReference>
<reference evidence="7 8" key="2">
    <citation type="submission" date="2015-01" db="EMBL/GenBank/DDBJ databases">
        <title>Complete genome sequence of Pyrinomonas methylaliphatogenes type strain K22T.</title>
        <authorList>
            <person name="Lee K.C.Y."/>
            <person name="Power J.F."/>
            <person name="Dunfield P.F."/>
            <person name="Morgan X.C."/>
            <person name="Huttenhower C."/>
            <person name="Stott M.B."/>
        </authorList>
    </citation>
    <scope>NUCLEOTIDE SEQUENCE [LARGE SCALE GENOMIC DNA]</scope>
    <source>
        <strain evidence="7 8">K22</strain>
    </source>
</reference>
<feature type="domain" description="Glycosyltransferase RgtA/B/C/D-like" evidence="6">
    <location>
        <begin position="100"/>
        <end position="230"/>
    </location>
</feature>
<feature type="repeat" description="TPR" evidence="3">
    <location>
        <begin position="485"/>
        <end position="518"/>
    </location>
</feature>
<feature type="transmembrane region" description="Helical" evidence="5">
    <location>
        <begin position="319"/>
        <end position="340"/>
    </location>
</feature>
<dbReference type="Gene3D" id="1.25.40.10">
    <property type="entry name" value="Tetratricopeptide repeat domain"/>
    <property type="match status" value="1"/>
</dbReference>
<dbReference type="SMART" id="SM00028">
    <property type="entry name" value="TPR"/>
    <property type="match status" value="3"/>
</dbReference>
<dbReference type="PANTHER" id="PTHR44227">
    <property type="match status" value="1"/>
</dbReference>
<organism evidence="7 8">
    <name type="scientific">Pyrinomonas methylaliphatogenes</name>
    <dbReference type="NCBI Taxonomy" id="454194"/>
    <lineage>
        <taxon>Bacteria</taxon>
        <taxon>Pseudomonadati</taxon>
        <taxon>Acidobacteriota</taxon>
        <taxon>Blastocatellia</taxon>
        <taxon>Blastocatellales</taxon>
        <taxon>Pyrinomonadaceae</taxon>
        <taxon>Pyrinomonas</taxon>
    </lineage>
</organism>
<evidence type="ECO:0000313" key="7">
    <source>
        <dbReference type="EMBL" id="CDM65569.1"/>
    </source>
</evidence>
<reference evidence="7 8" key="1">
    <citation type="submission" date="2013-12" db="EMBL/GenBank/DDBJ databases">
        <authorList>
            <person name="Stott M."/>
        </authorList>
    </citation>
    <scope>NUCLEOTIDE SEQUENCE [LARGE SCALE GENOMIC DNA]</scope>
    <source>
        <strain evidence="7 8">K22</strain>
    </source>
</reference>
<dbReference type="GO" id="GO:0016757">
    <property type="term" value="F:glycosyltransferase activity"/>
    <property type="evidence" value="ECO:0007669"/>
    <property type="project" value="UniProtKB-KW"/>
</dbReference>
<feature type="transmembrane region" description="Helical" evidence="5">
    <location>
        <begin position="379"/>
        <end position="398"/>
    </location>
</feature>
<dbReference type="Pfam" id="PF13231">
    <property type="entry name" value="PMT_2"/>
    <property type="match status" value="1"/>
</dbReference>
<dbReference type="Proteomes" id="UP000031518">
    <property type="component" value="Unassembled WGS sequence"/>
</dbReference>
<name>A0A0B6WZ56_9BACT</name>
<evidence type="ECO:0000256" key="3">
    <source>
        <dbReference type="PROSITE-ProRule" id="PRU00339"/>
    </source>
</evidence>
<keyword evidence="7" id="KW-0808">Transferase</keyword>